<evidence type="ECO:0000256" key="6">
    <source>
        <dbReference type="ARBA" id="ARBA00023239"/>
    </source>
</evidence>
<dbReference type="RefSeq" id="WP_353981434.1">
    <property type="nucleotide sequence ID" value="NZ_CP159578.1"/>
</dbReference>
<dbReference type="GO" id="GO:0008460">
    <property type="term" value="F:dTDP-glucose 4,6-dehydratase activity"/>
    <property type="evidence" value="ECO:0007669"/>
    <property type="project" value="UniProtKB-EC"/>
</dbReference>
<evidence type="ECO:0000259" key="8">
    <source>
        <dbReference type="Pfam" id="PF16363"/>
    </source>
</evidence>
<evidence type="ECO:0000256" key="4">
    <source>
        <dbReference type="ARBA" id="ARBA00011990"/>
    </source>
</evidence>
<gene>
    <name evidence="9" type="primary">rfbB</name>
    <name evidence="9" type="ORF">ABV408_05390</name>
</gene>
<keyword evidence="5" id="KW-0520">NAD</keyword>
<proteinExistence type="inferred from homology"/>
<comment type="similarity">
    <text evidence="3 7">Belongs to the NAD(P)-dependent epimerase/dehydratase family. dTDP-glucose dehydratase subfamily.</text>
</comment>
<dbReference type="EMBL" id="CP159578">
    <property type="protein sequence ID" value="XCJ80612.1"/>
    <property type="molecule type" value="Genomic_DNA"/>
</dbReference>
<dbReference type="EC" id="4.2.1.46" evidence="4 7"/>
<evidence type="ECO:0000256" key="3">
    <source>
        <dbReference type="ARBA" id="ARBA00008178"/>
    </source>
</evidence>
<dbReference type="PANTHER" id="PTHR43000">
    <property type="entry name" value="DTDP-D-GLUCOSE 4,6-DEHYDRATASE-RELATED"/>
    <property type="match status" value="1"/>
</dbReference>
<dbReference type="Gene3D" id="3.40.50.720">
    <property type="entry name" value="NAD(P)-binding Rossmann-like Domain"/>
    <property type="match status" value="1"/>
</dbReference>
<dbReference type="Pfam" id="PF16363">
    <property type="entry name" value="GDP_Man_Dehyd"/>
    <property type="match status" value="1"/>
</dbReference>
<evidence type="ECO:0000313" key="9">
    <source>
        <dbReference type="EMBL" id="XCJ80612.1"/>
    </source>
</evidence>
<feature type="domain" description="NAD(P)-binding" evidence="8">
    <location>
        <begin position="4"/>
        <end position="326"/>
    </location>
</feature>
<name>A0AB74UHH2_9GAMM</name>
<evidence type="ECO:0000256" key="5">
    <source>
        <dbReference type="ARBA" id="ARBA00023027"/>
    </source>
</evidence>
<accession>A0AB74UHH2</accession>
<evidence type="ECO:0000256" key="7">
    <source>
        <dbReference type="RuleBase" id="RU004473"/>
    </source>
</evidence>
<keyword evidence="6 7" id="KW-0456">Lyase</keyword>
<dbReference type="NCBIfam" id="TIGR01181">
    <property type="entry name" value="dTDP_gluc_dehyt"/>
    <property type="match status" value="1"/>
</dbReference>
<dbReference type="CDD" id="cd05246">
    <property type="entry name" value="dTDP_GD_SDR_e"/>
    <property type="match status" value="1"/>
</dbReference>
<organism evidence="9">
    <name type="scientific">Salinicola endophyticus</name>
    <dbReference type="NCBI Taxonomy" id="1949083"/>
    <lineage>
        <taxon>Bacteria</taxon>
        <taxon>Pseudomonadati</taxon>
        <taxon>Pseudomonadota</taxon>
        <taxon>Gammaproteobacteria</taxon>
        <taxon>Oceanospirillales</taxon>
        <taxon>Halomonadaceae</taxon>
        <taxon>Salinicola</taxon>
    </lineage>
</organism>
<comment type="catalytic activity">
    <reaction evidence="1 7">
        <text>dTDP-alpha-D-glucose = dTDP-4-dehydro-6-deoxy-alpha-D-glucose + H2O</text>
        <dbReference type="Rhea" id="RHEA:17221"/>
        <dbReference type="ChEBI" id="CHEBI:15377"/>
        <dbReference type="ChEBI" id="CHEBI:57477"/>
        <dbReference type="ChEBI" id="CHEBI:57649"/>
        <dbReference type="EC" id="4.2.1.46"/>
    </reaction>
</comment>
<comment type="cofactor">
    <cofactor evidence="2 7">
        <name>NAD(+)</name>
        <dbReference type="ChEBI" id="CHEBI:57540"/>
    </cofactor>
</comment>
<dbReference type="InterPro" id="IPR005888">
    <property type="entry name" value="dTDP_Gluc_deHydtase"/>
</dbReference>
<sequence>MKILVTGGAGFIGSAVIRHVIGDTRHSVVNVDKLTYAGNLASLGEFSDDARYSFEQVDICDANALHEVFERHRPDAVMHLAAESHVDRSIHGPADFIQTNLVGTGVLLEVVRAYVETLTEAGRTAFRFHHVSTDEVYGDLKDSGALFTEATPYAPSSPYSASKAGSDHLVRAWHRTFGLPVLVTNCSNNYGPYHFPEKLIPLMILNARAGKPLPVYGDGSQVRDWLYVEDHARALVTVLESGKIGETYNIGGHNEHCNLEVVERICALLEELAPERPVGVVSYADLITYVKDRPGHDLRYAIDAGKIARELGWQPRETFDSGLRKTVQWYLENESWIDGVTSGAYREWTTHHYGSN</sequence>
<protein>
    <recommendedName>
        <fullName evidence="4 7">dTDP-glucose 4,6-dehydratase</fullName>
        <ecNumber evidence="4 7">4.2.1.46</ecNumber>
    </recommendedName>
</protein>
<dbReference type="InterPro" id="IPR036291">
    <property type="entry name" value="NAD(P)-bd_dom_sf"/>
</dbReference>
<evidence type="ECO:0000256" key="1">
    <source>
        <dbReference type="ARBA" id="ARBA00001539"/>
    </source>
</evidence>
<evidence type="ECO:0000256" key="2">
    <source>
        <dbReference type="ARBA" id="ARBA00001911"/>
    </source>
</evidence>
<dbReference type="Gene3D" id="3.90.25.10">
    <property type="entry name" value="UDP-galactose 4-epimerase, domain 1"/>
    <property type="match status" value="1"/>
</dbReference>
<dbReference type="AlphaFoldDB" id="A0AB74UHH2"/>
<dbReference type="SUPFAM" id="SSF51735">
    <property type="entry name" value="NAD(P)-binding Rossmann-fold domains"/>
    <property type="match status" value="1"/>
</dbReference>
<reference evidence="9" key="1">
    <citation type="submission" date="2024-06" db="EMBL/GenBank/DDBJ databases">
        <title>Complete genome of Salinicola endophyticus HNIBRBA4755.</title>
        <authorList>
            <person name="Shin S.Y."/>
            <person name="Kang H."/>
            <person name="Song J."/>
        </authorList>
    </citation>
    <scope>NUCLEOTIDE SEQUENCE</scope>
    <source>
        <strain evidence="9">HNIBRBA4755</strain>
    </source>
</reference>
<dbReference type="GO" id="GO:0009225">
    <property type="term" value="P:nucleotide-sugar metabolic process"/>
    <property type="evidence" value="ECO:0007669"/>
    <property type="project" value="InterPro"/>
</dbReference>
<dbReference type="InterPro" id="IPR016040">
    <property type="entry name" value="NAD(P)-bd_dom"/>
</dbReference>